<reference evidence="3" key="1">
    <citation type="submission" date="2015-10" db="EMBL/GenBank/DDBJ databases">
        <authorList>
            <person name="Ju K.-S."/>
            <person name="Doroghazi J.R."/>
            <person name="Metcalf W.W."/>
        </authorList>
    </citation>
    <scope>NUCLEOTIDE SEQUENCE [LARGE SCALE GENOMIC DNA]</scope>
    <source>
        <strain evidence="3">NRRL 3151</strain>
    </source>
</reference>
<dbReference type="Proteomes" id="UP000053923">
    <property type="component" value="Unassembled WGS sequence"/>
</dbReference>
<feature type="compositionally biased region" description="Basic and acidic residues" evidence="1">
    <location>
        <begin position="709"/>
        <end position="726"/>
    </location>
</feature>
<name>A0A0X3VGW5_9ACTN</name>
<keyword evidence="3" id="KW-1185">Reference proteome</keyword>
<evidence type="ECO:0000313" key="3">
    <source>
        <dbReference type="Proteomes" id="UP000053923"/>
    </source>
</evidence>
<dbReference type="AlphaFoldDB" id="A0A0X3VGW5"/>
<dbReference type="InterPro" id="IPR027417">
    <property type="entry name" value="P-loop_NTPase"/>
</dbReference>
<evidence type="ECO:0000313" key="2">
    <source>
        <dbReference type="EMBL" id="KUL43995.1"/>
    </source>
</evidence>
<dbReference type="SUPFAM" id="SSF56112">
    <property type="entry name" value="Protein kinase-like (PK-like)"/>
    <property type="match status" value="1"/>
</dbReference>
<gene>
    <name evidence="2" type="ORF">ADL12_06360</name>
</gene>
<feature type="compositionally biased region" description="Acidic residues" evidence="1">
    <location>
        <begin position="727"/>
        <end position="739"/>
    </location>
</feature>
<dbReference type="SUPFAM" id="SSF52540">
    <property type="entry name" value="P-loop containing nucleoside triphosphate hydrolases"/>
    <property type="match status" value="1"/>
</dbReference>
<accession>A0A0X3VGW5</accession>
<sequence length="739" mass="80820">MVTSTTHARMPGPGGPPPDKLAFTEPSGRRRITPVRVGREFRPNPPLPQLMRKAVLDDRGQRCVQVRLGARAAENQEARALLDTEAGIAFRLNQLLGDTEYTALFPRLIGYELDTAEPFLLYHPPRGTDVAQIHVMGAADQEIFTRDLMLALCLLEGQGLVPRGISPATVRWDGAKAQLWGLESVTRIGLPRRPWGPTPFCPPEQRGREGVVDPRDAVWSAAQLLYRLATGRLGPADGPPADLGEHRKLDRTLRDAFAPRAADRPTPAQVLDLMAQGAARRVRLAVPPDETRPHHEAFEEALRLKRQAPGARPRNGSTSTSGQGSGQGSADGEVLCPYCLETIRLDLTKLFVTDSRMQYQPLDPAGIKNPLRRTDIMRGAVQKCTADPEFPTHYIPVPYLTYGRPLTVAMVGQSSTGKSHLLTQMIAAITDGGLEPFGLTWQSVNPEQHARFLRDRVQPLRNGKVLDHTAALGMDDFARFVESLLITDARGQVRPVAFFDLGGEDLVRTDAALRFLLGVDALVFVVDPALALPLPQLDHARERWGVEVNRDGDLAFGTVLDRLPKSGGYLDVPAAMVLGKADLLRFQPPVDRWLSRPPTTSLDPELIREESRDLYGLLRRHAGQAWLRPFDAIRRCTLHIASATGGQEDQGRYPAGAGPRRVLEPLLALLTMHGLIQVPGGAEALAVGEAPALEAVPWEEAAGAGDAEGPERFERSSERSFERSDGPEEPDGSEGGEHQ</sequence>
<feature type="region of interest" description="Disordered" evidence="1">
    <location>
        <begin position="697"/>
        <end position="739"/>
    </location>
</feature>
<organism evidence="2 3">
    <name type="scientific">Streptomyces regalis</name>
    <dbReference type="NCBI Taxonomy" id="68262"/>
    <lineage>
        <taxon>Bacteria</taxon>
        <taxon>Bacillati</taxon>
        <taxon>Actinomycetota</taxon>
        <taxon>Actinomycetes</taxon>
        <taxon>Kitasatosporales</taxon>
        <taxon>Streptomycetaceae</taxon>
        <taxon>Streptomyces</taxon>
    </lineage>
</organism>
<dbReference type="Gene3D" id="1.10.510.10">
    <property type="entry name" value="Transferase(Phosphotransferase) domain 1"/>
    <property type="match status" value="1"/>
</dbReference>
<evidence type="ECO:0000256" key="1">
    <source>
        <dbReference type="SAM" id="MobiDB-lite"/>
    </source>
</evidence>
<comment type="caution">
    <text evidence="2">The sequence shown here is derived from an EMBL/GenBank/DDBJ whole genome shotgun (WGS) entry which is preliminary data.</text>
</comment>
<dbReference type="EMBL" id="LLZG01000026">
    <property type="protein sequence ID" value="KUL43995.1"/>
    <property type="molecule type" value="Genomic_DNA"/>
</dbReference>
<feature type="region of interest" description="Disordered" evidence="1">
    <location>
        <begin position="303"/>
        <end position="330"/>
    </location>
</feature>
<dbReference type="InterPro" id="IPR011009">
    <property type="entry name" value="Kinase-like_dom_sf"/>
</dbReference>
<protein>
    <submittedName>
        <fullName evidence="2">Uncharacterized protein</fullName>
    </submittedName>
</protein>
<proteinExistence type="predicted"/>
<feature type="region of interest" description="Disordered" evidence="1">
    <location>
        <begin position="1"/>
        <end position="25"/>
    </location>
</feature>